<dbReference type="AlphaFoldDB" id="A0AAN9XQM0"/>
<name>A0AAN9XQM0_PSOTE</name>
<proteinExistence type="predicted"/>
<dbReference type="Proteomes" id="UP001386955">
    <property type="component" value="Unassembled WGS sequence"/>
</dbReference>
<reference evidence="1 2" key="1">
    <citation type="submission" date="2024-01" db="EMBL/GenBank/DDBJ databases">
        <title>The genomes of 5 underutilized Papilionoideae crops provide insights into root nodulation and disease resistanc.</title>
        <authorList>
            <person name="Jiang F."/>
        </authorList>
    </citation>
    <scope>NUCLEOTIDE SEQUENCE [LARGE SCALE GENOMIC DNA]</scope>
    <source>
        <strain evidence="1">DUOXIRENSHENG_FW03</strain>
        <tissue evidence="1">Leaves</tissue>
    </source>
</reference>
<sequence length="101" mass="11322">MVRQSRCGFRIAARGGRHGHGEFKIKEEKRCLGPNPRVRAFNPNISFPSLLNARARSQANAKSRTRPEQANVFRRNVEPVPAMSNSGDHLLCNIGPFQRPS</sequence>
<gene>
    <name evidence="1" type="ORF">VNO78_04936</name>
</gene>
<accession>A0AAN9XQM0</accession>
<evidence type="ECO:0000313" key="1">
    <source>
        <dbReference type="EMBL" id="KAK7404228.1"/>
    </source>
</evidence>
<comment type="caution">
    <text evidence="1">The sequence shown here is derived from an EMBL/GenBank/DDBJ whole genome shotgun (WGS) entry which is preliminary data.</text>
</comment>
<evidence type="ECO:0000313" key="2">
    <source>
        <dbReference type="Proteomes" id="UP001386955"/>
    </source>
</evidence>
<organism evidence="1 2">
    <name type="scientific">Psophocarpus tetragonolobus</name>
    <name type="common">Winged bean</name>
    <name type="synonym">Dolichos tetragonolobus</name>
    <dbReference type="NCBI Taxonomy" id="3891"/>
    <lineage>
        <taxon>Eukaryota</taxon>
        <taxon>Viridiplantae</taxon>
        <taxon>Streptophyta</taxon>
        <taxon>Embryophyta</taxon>
        <taxon>Tracheophyta</taxon>
        <taxon>Spermatophyta</taxon>
        <taxon>Magnoliopsida</taxon>
        <taxon>eudicotyledons</taxon>
        <taxon>Gunneridae</taxon>
        <taxon>Pentapetalae</taxon>
        <taxon>rosids</taxon>
        <taxon>fabids</taxon>
        <taxon>Fabales</taxon>
        <taxon>Fabaceae</taxon>
        <taxon>Papilionoideae</taxon>
        <taxon>50 kb inversion clade</taxon>
        <taxon>NPAAA clade</taxon>
        <taxon>indigoferoid/millettioid clade</taxon>
        <taxon>Phaseoleae</taxon>
        <taxon>Psophocarpus</taxon>
    </lineage>
</organism>
<keyword evidence="2" id="KW-1185">Reference proteome</keyword>
<protein>
    <submittedName>
        <fullName evidence="1">Uncharacterized protein</fullName>
    </submittedName>
</protein>
<dbReference type="EMBL" id="JAYMYS010000002">
    <property type="protein sequence ID" value="KAK7404228.1"/>
    <property type="molecule type" value="Genomic_DNA"/>
</dbReference>